<dbReference type="Gene3D" id="3.10.450.50">
    <property type="match status" value="1"/>
</dbReference>
<accession>A0A520RXX0</accession>
<comment type="caution">
    <text evidence="1">The sequence shown here is derived from an EMBL/GenBank/DDBJ whole genome shotgun (WGS) entry which is preliminary data.</text>
</comment>
<proteinExistence type="predicted"/>
<dbReference type="Proteomes" id="UP000316199">
    <property type="component" value="Unassembled WGS sequence"/>
</dbReference>
<dbReference type="AlphaFoldDB" id="A0A520RXX0"/>
<organism evidence="1 2">
    <name type="scientific">OM182 bacterium</name>
    <dbReference type="NCBI Taxonomy" id="2510334"/>
    <lineage>
        <taxon>Bacteria</taxon>
        <taxon>Pseudomonadati</taxon>
        <taxon>Pseudomonadota</taxon>
        <taxon>Gammaproteobacteria</taxon>
        <taxon>OMG group</taxon>
        <taxon>OM182 clade</taxon>
    </lineage>
</organism>
<dbReference type="EMBL" id="SHAG01000051">
    <property type="protein sequence ID" value="RZO75024.1"/>
    <property type="molecule type" value="Genomic_DNA"/>
</dbReference>
<evidence type="ECO:0000313" key="1">
    <source>
        <dbReference type="EMBL" id="RZO75024.1"/>
    </source>
</evidence>
<gene>
    <name evidence="1" type="ORF">EVA68_07950</name>
</gene>
<name>A0A520RXX0_9GAMM</name>
<dbReference type="SUPFAM" id="SSF103642">
    <property type="entry name" value="Sec-C motif"/>
    <property type="match status" value="1"/>
</dbReference>
<reference evidence="1 2" key="1">
    <citation type="submission" date="2019-02" db="EMBL/GenBank/DDBJ databases">
        <title>Prokaryotic population dynamics and viral predation in marine succession experiment using metagenomics: the confinement effect.</title>
        <authorList>
            <person name="Haro-Moreno J.M."/>
            <person name="Rodriguez-Valera F."/>
            <person name="Lopez-Perez M."/>
        </authorList>
    </citation>
    <scope>NUCLEOTIDE SEQUENCE [LARGE SCALE GENOMIC DNA]</scope>
    <source>
        <strain evidence="1">MED-G157</strain>
    </source>
</reference>
<dbReference type="InterPro" id="IPR004027">
    <property type="entry name" value="SEC_C_motif"/>
</dbReference>
<protein>
    <submittedName>
        <fullName evidence="1">Zinc chelation protein SecC</fullName>
    </submittedName>
</protein>
<sequence length="63" mass="6711">MIEKSTGFGNLKLGADVPADSCCSDSDCCGPQIPLKRKLAKVGRNELCPCDSGKKYKKCCGKN</sequence>
<evidence type="ECO:0000313" key="2">
    <source>
        <dbReference type="Proteomes" id="UP000316199"/>
    </source>
</evidence>
<dbReference type="Pfam" id="PF02810">
    <property type="entry name" value="SEC-C"/>
    <property type="match status" value="1"/>
</dbReference>